<dbReference type="PANTHER" id="PTHR28630:SF3">
    <property type="entry name" value="PEROXIREDOXIN-LIKE 2C"/>
    <property type="match status" value="1"/>
</dbReference>
<organism evidence="1 2">
    <name type="scientific">Aureobasidium namibiae CBS 147.97</name>
    <dbReference type="NCBI Taxonomy" id="1043004"/>
    <lineage>
        <taxon>Eukaryota</taxon>
        <taxon>Fungi</taxon>
        <taxon>Dikarya</taxon>
        <taxon>Ascomycota</taxon>
        <taxon>Pezizomycotina</taxon>
        <taxon>Dothideomycetes</taxon>
        <taxon>Dothideomycetidae</taxon>
        <taxon>Dothideales</taxon>
        <taxon>Saccotheciaceae</taxon>
        <taxon>Aureobasidium</taxon>
    </lineage>
</organism>
<dbReference type="EMBL" id="KL584702">
    <property type="protein sequence ID" value="KEQ77688.1"/>
    <property type="molecule type" value="Genomic_DNA"/>
</dbReference>
<dbReference type="RefSeq" id="XP_013431871.1">
    <property type="nucleotide sequence ID" value="XM_013576417.1"/>
</dbReference>
<gene>
    <name evidence="1" type="ORF">M436DRAFT_36533</name>
</gene>
<reference evidence="1 2" key="1">
    <citation type="journal article" date="2014" name="BMC Genomics">
        <title>Genome sequencing of four Aureobasidium pullulans varieties: biotechnological potential, stress tolerance, and description of new species.</title>
        <authorList>
            <person name="Gostin Ar C."/>
            <person name="Ohm R.A."/>
            <person name="Kogej T."/>
            <person name="Sonjak S."/>
            <person name="Turk M."/>
            <person name="Zajc J."/>
            <person name="Zalar P."/>
            <person name="Grube M."/>
            <person name="Sun H."/>
            <person name="Han J."/>
            <person name="Sharma A."/>
            <person name="Chiniquy J."/>
            <person name="Ngan C.Y."/>
            <person name="Lipzen A."/>
            <person name="Barry K."/>
            <person name="Grigoriev I.V."/>
            <person name="Gunde-Cimerman N."/>
        </authorList>
    </citation>
    <scope>NUCLEOTIDE SEQUENCE [LARGE SCALE GENOMIC DNA]</scope>
    <source>
        <strain evidence="1 2">CBS 147.97</strain>
    </source>
</reference>
<protein>
    <submittedName>
        <fullName evidence="1">Uncharacterized protein</fullName>
    </submittedName>
</protein>
<accession>A0A074WWZ5</accession>
<sequence length="223" mass="24759">MSDSNSTTNLQSQDGGQAQTRLPTQAELDKVAQIGILDKNGDKEQFGTLWSRHGDMPHRTIVVFIRHFNCESCADYVRALSAAFSPKALASRSIPTSLTIVGCGSHTFISTYKERTHCEFEIYTDPSRVTYDTLGMTCNLGLGKKPRYIENSLMGTLIGTANTLMTLTTSSGKKNQNGGELIWIDGEVKWARRMQNTRDHVEIEDLKHVLGNQEKDLGKNDTT</sequence>
<dbReference type="Pfam" id="PF13911">
    <property type="entry name" value="AhpC-TSA_2"/>
    <property type="match status" value="1"/>
</dbReference>
<dbReference type="STRING" id="1043004.A0A074WWZ5"/>
<keyword evidence="2" id="KW-1185">Reference proteome</keyword>
<dbReference type="Proteomes" id="UP000027730">
    <property type="component" value="Unassembled WGS sequence"/>
</dbReference>
<dbReference type="HOGENOM" id="CLU_035338_1_0_1"/>
<dbReference type="InterPro" id="IPR032801">
    <property type="entry name" value="PXL2A/B/C"/>
</dbReference>
<name>A0A074WWZ5_9PEZI</name>
<dbReference type="PANTHER" id="PTHR28630">
    <property type="match status" value="1"/>
</dbReference>
<evidence type="ECO:0000313" key="2">
    <source>
        <dbReference type="Proteomes" id="UP000027730"/>
    </source>
</evidence>
<dbReference type="GeneID" id="25408648"/>
<dbReference type="OrthoDB" id="40334at2759"/>
<dbReference type="AlphaFoldDB" id="A0A074WWZ5"/>
<evidence type="ECO:0000313" key="1">
    <source>
        <dbReference type="EMBL" id="KEQ77688.1"/>
    </source>
</evidence>
<proteinExistence type="predicted"/>